<dbReference type="KEGG" id="foc:113206088"/>
<organism evidence="2 3">
    <name type="scientific">Frankliniella occidentalis</name>
    <name type="common">Western flower thrips</name>
    <name type="synonym">Euthrips occidentalis</name>
    <dbReference type="NCBI Taxonomy" id="133901"/>
    <lineage>
        <taxon>Eukaryota</taxon>
        <taxon>Metazoa</taxon>
        <taxon>Ecdysozoa</taxon>
        <taxon>Arthropoda</taxon>
        <taxon>Hexapoda</taxon>
        <taxon>Insecta</taxon>
        <taxon>Pterygota</taxon>
        <taxon>Neoptera</taxon>
        <taxon>Paraneoptera</taxon>
        <taxon>Thysanoptera</taxon>
        <taxon>Terebrantia</taxon>
        <taxon>Thripoidea</taxon>
        <taxon>Thripidae</taxon>
        <taxon>Frankliniella</taxon>
    </lineage>
</organism>
<dbReference type="GeneID" id="113206088"/>
<accession>A0A6J1SEQ5</accession>
<feature type="coiled-coil region" evidence="1">
    <location>
        <begin position="75"/>
        <end position="207"/>
    </location>
</feature>
<sequence length="251" mass="28216">MLNAWRVRREEARALHGRVDQMRLQVTTLRALNKQEAERSCRAHQDAGRARAYGEALRQQLDALRTEHELVGAASAALEARVSEALTTVENLRNELRAAREEAAALDGQLSKERAKLAAAREERTQLREQVEEGARQLKDVETLLEAARLDCERASRSAEANGEELTRMSARCRALEEALEDEQRAAQQAQQVLADHSLELERTRALLALERTPRRSVCRLLEVLRVPLGLLQAFYLAVCPYSTSTATRSL</sequence>
<protein>
    <submittedName>
        <fullName evidence="3">Plectin-like</fullName>
    </submittedName>
</protein>
<gene>
    <name evidence="3" type="primary">LOC113206088</name>
</gene>
<proteinExistence type="predicted"/>
<evidence type="ECO:0000256" key="1">
    <source>
        <dbReference type="SAM" id="Coils"/>
    </source>
</evidence>
<dbReference type="RefSeq" id="XP_026277785.2">
    <property type="nucleotide sequence ID" value="XM_026422000.2"/>
</dbReference>
<name>A0A6J1SEQ5_FRAOC</name>
<evidence type="ECO:0000313" key="2">
    <source>
        <dbReference type="Proteomes" id="UP000504606"/>
    </source>
</evidence>
<dbReference type="OrthoDB" id="10644283at2759"/>
<keyword evidence="1" id="KW-0175">Coiled coil</keyword>
<evidence type="ECO:0000313" key="3">
    <source>
        <dbReference type="RefSeq" id="XP_026277785.2"/>
    </source>
</evidence>
<keyword evidence="2" id="KW-1185">Reference proteome</keyword>
<reference evidence="3" key="1">
    <citation type="submission" date="2025-08" db="UniProtKB">
        <authorList>
            <consortium name="RefSeq"/>
        </authorList>
    </citation>
    <scope>IDENTIFICATION</scope>
    <source>
        <tissue evidence="3">Whole organism</tissue>
    </source>
</reference>
<dbReference type="Gene3D" id="1.20.5.340">
    <property type="match status" value="1"/>
</dbReference>
<dbReference type="Proteomes" id="UP000504606">
    <property type="component" value="Unplaced"/>
</dbReference>
<dbReference type="AlphaFoldDB" id="A0A6J1SEQ5"/>